<accession>A0ABN9A4Y2</accession>
<dbReference type="EMBL" id="OX460343">
    <property type="protein sequence ID" value="CAI9180011.1"/>
    <property type="molecule type" value="Genomic_DNA"/>
</dbReference>
<name>A0ABN9A4Y2_RANTA</name>
<dbReference type="Proteomes" id="UP001176941">
    <property type="component" value="Chromosome X"/>
</dbReference>
<evidence type="ECO:0000313" key="1">
    <source>
        <dbReference type="EMBL" id="CAI9180011.1"/>
    </source>
</evidence>
<proteinExistence type="predicted"/>
<protein>
    <submittedName>
        <fullName evidence="1">Uncharacterized protein</fullName>
    </submittedName>
</protein>
<gene>
    <name evidence="1" type="ORF">MRATA1EN1_LOCUS28973</name>
</gene>
<evidence type="ECO:0000313" key="2">
    <source>
        <dbReference type="Proteomes" id="UP001176941"/>
    </source>
</evidence>
<reference evidence="1" key="1">
    <citation type="submission" date="2023-04" db="EMBL/GenBank/DDBJ databases">
        <authorList>
            <consortium name="ELIXIR-Norway"/>
        </authorList>
    </citation>
    <scope>NUCLEOTIDE SEQUENCE [LARGE SCALE GENOMIC DNA]</scope>
</reference>
<organism evidence="1 2">
    <name type="scientific">Rangifer tarandus platyrhynchus</name>
    <name type="common">Svalbard reindeer</name>
    <dbReference type="NCBI Taxonomy" id="3082113"/>
    <lineage>
        <taxon>Eukaryota</taxon>
        <taxon>Metazoa</taxon>
        <taxon>Chordata</taxon>
        <taxon>Craniata</taxon>
        <taxon>Vertebrata</taxon>
        <taxon>Euteleostomi</taxon>
        <taxon>Mammalia</taxon>
        <taxon>Eutheria</taxon>
        <taxon>Laurasiatheria</taxon>
        <taxon>Artiodactyla</taxon>
        <taxon>Ruminantia</taxon>
        <taxon>Pecora</taxon>
        <taxon>Cervidae</taxon>
        <taxon>Odocoileinae</taxon>
        <taxon>Rangifer</taxon>
    </lineage>
</organism>
<keyword evidence="2" id="KW-1185">Reference proteome</keyword>
<sequence>MTAQLFVMLRDPFVGTGSPAPLRRRLGGEGVCVPKLEDGHLMVFNPLIPGDRPAAKMVPEAPQSQRLAGQSGLGGTQRRSGNVLFATWRCAQFLCRVPGAI</sequence>